<organism evidence="2 3">
    <name type="scientific">Myceligenerans crystallogenes</name>
    <dbReference type="NCBI Taxonomy" id="316335"/>
    <lineage>
        <taxon>Bacteria</taxon>
        <taxon>Bacillati</taxon>
        <taxon>Actinomycetota</taxon>
        <taxon>Actinomycetes</taxon>
        <taxon>Micrococcales</taxon>
        <taxon>Promicromonosporaceae</taxon>
        <taxon>Myceligenerans</taxon>
    </lineage>
</organism>
<comment type="caution">
    <text evidence="2">The sequence shown here is derived from an EMBL/GenBank/DDBJ whole genome shotgun (WGS) entry which is preliminary data.</text>
</comment>
<gene>
    <name evidence="2" type="ORF">GCM10009751_27550</name>
</gene>
<reference evidence="3" key="1">
    <citation type="journal article" date="2019" name="Int. J. Syst. Evol. Microbiol.">
        <title>The Global Catalogue of Microorganisms (GCM) 10K type strain sequencing project: providing services to taxonomists for standard genome sequencing and annotation.</title>
        <authorList>
            <consortium name="The Broad Institute Genomics Platform"/>
            <consortium name="The Broad Institute Genome Sequencing Center for Infectious Disease"/>
            <person name="Wu L."/>
            <person name="Ma J."/>
        </authorList>
    </citation>
    <scope>NUCLEOTIDE SEQUENCE [LARGE SCALE GENOMIC DNA]</scope>
    <source>
        <strain evidence="3">JCM 14326</strain>
    </source>
</reference>
<dbReference type="Gene3D" id="1.10.1200.10">
    <property type="entry name" value="ACP-like"/>
    <property type="match status" value="1"/>
</dbReference>
<dbReference type="EMBL" id="BAAANL010000005">
    <property type="protein sequence ID" value="GAA1867683.1"/>
    <property type="molecule type" value="Genomic_DNA"/>
</dbReference>
<sequence length="91" mass="9701">MNTPEVTTIVNDAVAELLGDMHDPDEALPTDASFADLGLNSLMIARLVIMLETETGLDPFTGDTSIVDVHTIGELVTVYTEARKQPAEVGS</sequence>
<evidence type="ECO:0000313" key="2">
    <source>
        <dbReference type="EMBL" id="GAA1867683.1"/>
    </source>
</evidence>
<keyword evidence="3" id="KW-1185">Reference proteome</keyword>
<name>A0ABP4ZU23_9MICO</name>
<proteinExistence type="predicted"/>
<feature type="domain" description="Carrier" evidence="1">
    <location>
        <begin position="4"/>
        <end position="83"/>
    </location>
</feature>
<dbReference type="Proteomes" id="UP001501094">
    <property type="component" value="Unassembled WGS sequence"/>
</dbReference>
<evidence type="ECO:0000259" key="1">
    <source>
        <dbReference type="PROSITE" id="PS50075"/>
    </source>
</evidence>
<dbReference type="InterPro" id="IPR036736">
    <property type="entry name" value="ACP-like_sf"/>
</dbReference>
<evidence type="ECO:0000313" key="3">
    <source>
        <dbReference type="Proteomes" id="UP001501094"/>
    </source>
</evidence>
<dbReference type="InterPro" id="IPR009081">
    <property type="entry name" value="PP-bd_ACP"/>
</dbReference>
<accession>A0ABP4ZU23</accession>
<dbReference type="Pfam" id="PF00550">
    <property type="entry name" value="PP-binding"/>
    <property type="match status" value="1"/>
</dbReference>
<dbReference type="PROSITE" id="PS50075">
    <property type="entry name" value="CARRIER"/>
    <property type="match status" value="1"/>
</dbReference>
<dbReference type="RefSeq" id="WP_344103837.1">
    <property type="nucleotide sequence ID" value="NZ_BAAANL010000005.1"/>
</dbReference>
<protein>
    <recommendedName>
        <fullName evidence="1">Carrier domain-containing protein</fullName>
    </recommendedName>
</protein>
<dbReference type="SUPFAM" id="SSF47336">
    <property type="entry name" value="ACP-like"/>
    <property type="match status" value="1"/>
</dbReference>